<dbReference type="GO" id="GO:0045259">
    <property type="term" value="C:proton-transporting ATP synthase complex"/>
    <property type="evidence" value="ECO:0007669"/>
    <property type="project" value="UniProtKB-KW"/>
</dbReference>
<keyword evidence="7" id="KW-0066">ATP synthesis</keyword>
<dbReference type="RefSeq" id="WP_091231050.1">
    <property type="nucleotide sequence ID" value="NZ_FMKA01000003.1"/>
</dbReference>
<comment type="subcellular location">
    <subcellularLocation>
        <location evidence="1">Endomembrane system</location>
        <topology evidence="1">Peripheral membrane protein</topology>
    </subcellularLocation>
</comment>
<dbReference type="Gene3D" id="2.60.15.10">
    <property type="entry name" value="F0F1 ATP synthase delta/epsilon subunit, N-terminal"/>
    <property type="match status" value="1"/>
</dbReference>
<comment type="similarity">
    <text evidence="2">Belongs to the ATPase epsilon chain family.</text>
</comment>
<feature type="domain" description="ATP synthase F1 complex delta/epsilon subunit N-terminal" evidence="8">
    <location>
        <begin position="1"/>
        <end position="78"/>
    </location>
</feature>
<evidence type="ECO:0000256" key="3">
    <source>
        <dbReference type="ARBA" id="ARBA00022448"/>
    </source>
</evidence>
<keyword evidence="10" id="KW-1185">Reference proteome</keyword>
<evidence type="ECO:0000256" key="1">
    <source>
        <dbReference type="ARBA" id="ARBA00004184"/>
    </source>
</evidence>
<dbReference type="OrthoDB" id="9804110at2"/>
<dbReference type="PANTHER" id="PTHR13822">
    <property type="entry name" value="ATP SYNTHASE DELTA/EPSILON CHAIN"/>
    <property type="match status" value="1"/>
</dbReference>
<dbReference type="Pfam" id="PF02823">
    <property type="entry name" value="ATP-synt_DE_N"/>
    <property type="match status" value="1"/>
</dbReference>
<name>A0A1D3TR63_9FIRM</name>
<evidence type="ECO:0000256" key="2">
    <source>
        <dbReference type="ARBA" id="ARBA00005712"/>
    </source>
</evidence>
<evidence type="ECO:0000259" key="8">
    <source>
        <dbReference type="Pfam" id="PF02823"/>
    </source>
</evidence>
<keyword evidence="6" id="KW-0139">CF(1)</keyword>
<evidence type="ECO:0000256" key="5">
    <source>
        <dbReference type="ARBA" id="ARBA00023136"/>
    </source>
</evidence>
<dbReference type="SUPFAM" id="SSF51344">
    <property type="entry name" value="Epsilon subunit of F1F0-ATP synthase N-terminal domain"/>
    <property type="match status" value="1"/>
</dbReference>
<accession>A0A1D3TR63</accession>
<evidence type="ECO:0000313" key="9">
    <source>
        <dbReference type="EMBL" id="SCP96137.1"/>
    </source>
</evidence>
<dbReference type="InterPro" id="IPR024037">
    <property type="entry name" value="Alt_ATP_synth_F1_esu"/>
</dbReference>
<evidence type="ECO:0000256" key="7">
    <source>
        <dbReference type="ARBA" id="ARBA00023310"/>
    </source>
</evidence>
<organism evidence="9 10">
    <name type="scientific">Anaerobium acetethylicum</name>
    <dbReference type="NCBI Taxonomy" id="1619234"/>
    <lineage>
        <taxon>Bacteria</taxon>
        <taxon>Bacillati</taxon>
        <taxon>Bacillota</taxon>
        <taxon>Clostridia</taxon>
        <taxon>Lachnospirales</taxon>
        <taxon>Lachnospiraceae</taxon>
        <taxon>Anaerobium</taxon>
    </lineage>
</organism>
<dbReference type="PANTHER" id="PTHR13822:SF10">
    <property type="entry name" value="ATP SYNTHASE EPSILON CHAIN, CHLOROPLASTIC"/>
    <property type="match status" value="1"/>
</dbReference>
<proteinExistence type="inferred from homology"/>
<evidence type="ECO:0000256" key="4">
    <source>
        <dbReference type="ARBA" id="ARBA00023065"/>
    </source>
</evidence>
<protein>
    <submittedName>
        <fullName evidence="9">F-type H+-transporting ATPase subunit epsilon</fullName>
    </submittedName>
</protein>
<evidence type="ECO:0000256" key="6">
    <source>
        <dbReference type="ARBA" id="ARBA00023196"/>
    </source>
</evidence>
<dbReference type="InterPro" id="IPR020546">
    <property type="entry name" value="ATP_synth_F1_dsu/esu_N"/>
</dbReference>
<keyword evidence="4" id="KW-0406">Ion transport</keyword>
<dbReference type="STRING" id="1619234.SAMN05421730_1003217"/>
<dbReference type="CDD" id="cd12152">
    <property type="entry name" value="F1-ATPase_delta"/>
    <property type="match status" value="1"/>
</dbReference>
<dbReference type="InterPro" id="IPR001469">
    <property type="entry name" value="ATP_synth_F1_dsu/esu"/>
</dbReference>
<dbReference type="AlphaFoldDB" id="A0A1D3TR63"/>
<dbReference type="GO" id="GO:0046933">
    <property type="term" value="F:proton-transporting ATP synthase activity, rotational mechanism"/>
    <property type="evidence" value="ECO:0007669"/>
    <property type="project" value="InterPro"/>
</dbReference>
<evidence type="ECO:0000313" key="10">
    <source>
        <dbReference type="Proteomes" id="UP000199315"/>
    </source>
</evidence>
<keyword evidence="5" id="KW-0472">Membrane</keyword>
<dbReference type="Proteomes" id="UP000199315">
    <property type="component" value="Unassembled WGS sequence"/>
</dbReference>
<dbReference type="GO" id="GO:0012505">
    <property type="term" value="C:endomembrane system"/>
    <property type="evidence" value="ECO:0007669"/>
    <property type="project" value="UniProtKB-SubCell"/>
</dbReference>
<dbReference type="InterPro" id="IPR036771">
    <property type="entry name" value="ATPsynth_dsu/esu_N"/>
</dbReference>
<reference evidence="9 10" key="1">
    <citation type="submission" date="2016-09" db="EMBL/GenBank/DDBJ databases">
        <authorList>
            <person name="Capua I."/>
            <person name="De Benedictis P."/>
            <person name="Joannis T."/>
            <person name="Lombin L.H."/>
            <person name="Cattoli G."/>
        </authorList>
    </citation>
    <scope>NUCLEOTIDE SEQUENCE [LARGE SCALE GENOMIC DNA]</scope>
    <source>
        <strain evidence="9 10">GluBS11</strain>
    </source>
</reference>
<dbReference type="EMBL" id="FMKA01000003">
    <property type="protein sequence ID" value="SCP96137.1"/>
    <property type="molecule type" value="Genomic_DNA"/>
</dbReference>
<sequence length="125" mass="14065">MNLKIIIPSKTIFSQDADKISAPGKEGFFQILPKHIDFVSSLQPGILTVFSGDIVNYFAINQGFLVKKGDVVYISCLQAIKGETLETLSKTVADSFRQLDEKERRTNEILVKLEADMLRMIIENE</sequence>
<keyword evidence="3" id="KW-0813">Transport</keyword>
<dbReference type="NCBIfam" id="TIGR03166">
    <property type="entry name" value="alt_F1F0_F1_eps"/>
    <property type="match status" value="1"/>
</dbReference>
<gene>
    <name evidence="9" type="ORF">SAMN05421730_1003217</name>
</gene>